<organism evidence="5 6">
    <name type="scientific">Virgibacillus necropolis</name>
    <dbReference type="NCBI Taxonomy" id="163877"/>
    <lineage>
        <taxon>Bacteria</taxon>
        <taxon>Bacillati</taxon>
        <taxon>Bacillota</taxon>
        <taxon>Bacilli</taxon>
        <taxon>Bacillales</taxon>
        <taxon>Bacillaceae</taxon>
        <taxon>Virgibacillus</taxon>
    </lineage>
</organism>
<evidence type="ECO:0000259" key="4">
    <source>
        <dbReference type="PROSITE" id="PS51781"/>
    </source>
</evidence>
<feature type="domain" description="SH3b" evidence="4">
    <location>
        <begin position="104"/>
        <end position="168"/>
    </location>
</feature>
<dbReference type="SUPFAM" id="SSF53187">
    <property type="entry name" value="Zn-dependent exopeptidases"/>
    <property type="match status" value="1"/>
</dbReference>
<dbReference type="GO" id="GO:0008745">
    <property type="term" value="F:N-acetylmuramoyl-L-alanine amidase activity"/>
    <property type="evidence" value="ECO:0007669"/>
    <property type="project" value="InterPro"/>
</dbReference>
<dbReference type="SMART" id="SM00646">
    <property type="entry name" value="Ami_3"/>
    <property type="match status" value="1"/>
</dbReference>
<dbReference type="RefSeq" id="WP_089531981.1">
    <property type="nucleotide sequence ID" value="NZ_CP022437.1"/>
</dbReference>
<dbReference type="PANTHER" id="PTHR30404:SF0">
    <property type="entry name" value="N-ACETYLMURAMOYL-L-ALANINE AMIDASE AMIC"/>
    <property type="match status" value="1"/>
</dbReference>
<dbReference type="Gene3D" id="3.40.630.40">
    <property type="entry name" value="Zn-dependent exopeptidases"/>
    <property type="match status" value="1"/>
</dbReference>
<sequence>MHKLKVVGICFSLLLVLTAMTNPANKKDAVIDTEILNVRSGPGESFEEIMEVHANETYPIIQQQHDWVEIKLDSKTGWVTTEYISIHEGKTSSSNKSKANSKQSTIDKITIPYKNTHLRSGPSTGYEITGFADKGTSFNVVGETEDWYEIKQKDLKGFLKKQFIKDAEEAVPSSIENKTIVIDPGHGGRDVGAIGASGTFEKDYAYQTSLELKQELTVLGANVVLTRPKDEFISLGSRTSYANVAGTDAFISIHYNSTPALPDVTGIGTYYYHGQNKELATYVQKELIKETNAEDRGVAFGNFLVIRQTFKPAILIELGFLSNQEKEQLLQTNAYQKKLVQGMVNGLLKYFGNK</sequence>
<evidence type="ECO:0000256" key="1">
    <source>
        <dbReference type="ARBA" id="ARBA00022801"/>
    </source>
</evidence>
<dbReference type="Pfam" id="PF01520">
    <property type="entry name" value="Amidase_3"/>
    <property type="match status" value="1"/>
</dbReference>
<dbReference type="Proteomes" id="UP000204391">
    <property type="component" value="Chromosome"/>
</dbReference>
<dbReference type="InterPro" id="IPR050695">
    <property type="entry name" value="N-acetylmuramoyl_amidase_3"/>
</dbReference>
<dbReference type="OrthoDB" id="9806267at2"/>
<dbReference type="GO" id="GO:0009253">
    <property type="term" value="P:peptidoglycan catabolic process"/>
    <property type="evidence" value="ECO:0007669"/>
    <property type="project" value="InterPro"/>
</dbReference>
<dbReference type="InterPro" id="IPR002508">
    <property type="entry name" value="MurNAc-LAA_cat"/>
</dbReference>
<dbReference type="CDD" id="cd02696">
    <property type="entry name" value="MurNAc-LAA"/>
    <property type="match status" value="1"/>
</dbReference>
<evidence type="ECO:0000256" key="3">
    <source>
        <dbReference type="SAM" id="SignalP"/>
    </source>
</evidence>
<dbReference type="EMBL" id="CP022437">
    <property type="protein sequence ID" value="ASN05131.1"/>
    <property type="molecule type" value="Genomic_DNA"/>
</dbReference>
<evidence type="ECO:0000313" key="6">
    <source>
        <dbReference type="Proteomes" id="UP000204391"/>
    </source>
</evidence>
<dbReference type="Gene3D" id="2.30.30.40">
    <property type="entry name" value="SH3 Domains"/>
    <property type="match status" value="2"/>
</dbReference>
<dbReference type="Pfam" id="PF08239">
    <property type="entry name" value="SH3_3"/>
    <property type="match status" value="2"/>
</dbReference>
<feature type="signal peptide" evidence="3">
    <location>
        <begin position="1"/>
        <end position="21"/>
    </location>
</feature>
<dbReference type="AlphaFoldDB" id="A0A221MBW0"/>
<keyword evidence="6" id="KW-1185">Reference proteome</keyword>
<protein>
    <submittedName>
        <fullName evidence="5">N-acetylmuramoyl-L-alanine amidase</fullName>
    </submittedName>
</protein>
<accession>A0A221MBW0</accession>
<evidence type="ECO:0000256" key="2">
    <source>
        <dbReference type="ARBA" id="ARBA00023316"/>
    </source>
</evidence>
<feature type="domain" description="SH3b" evidence="4">
    <location>
        <begin position="26"/>
        <end position="88"/>
    </location>
</feature>
<keyword evidence="3" id="KW-0732">Signal</keyword>
<keyword evidence="2" id="KW-0961">Cell wall biogenesis/degradation</keyword>
<reference evidence="5 6" key="1">
    <citation type="journal article" date="2003" name="Int. J. Syst. Evol. Microbiol.">
        <title>Virgibacillus carmonensis sp. nov., Virgibacillus necropolis sp. nov. and Virgibacillus picturae sp. nov., three novel species isolated from deteriorated mural paintings, transfer of the species of the genus salibacillus to Virgibacillus, as Virgibacillus marismortui comb. nov. and Virgibacillus salexigens comb. nov., and emended description of the genus Virgibacillus.</title>
        <authorList>
            <person name="Heyrman J."/>
            <person name="Logan N.A."/>
            <person name="Busse H.J."/>
            <person name="Balcaen A."/>
            <person name="Lebbe L."/>
            <person name="Rodriguez-Diaz M."/>
            <person name="Swings J."/>
            <person name="De Vos P."/>
        </authorList>
    </citation>
    <scope>NUCLEOTIDE SEQUENCE [LARGE SCALE GENOMIC DNA]</scope>
    <source>
        <strain evidence="5 6">LMG 19488</strain>
    </source>
</reference>
<gene>
    <name evidence="5" type="ORF">CFK40_08950</name>
</gene>
<dbReference type="GO" id="GO:0030288">
    <property type="term" value="C:outer membrane-bounded periplasmic space"/>
    <property type="evidence" value="ECO:0007669"/>
    <property type="project" value="TreeGrafter"/>
</dbReference>
<evidence type="ECO:0000313" key="5">
    <source>
        <dbReference type="EMBL" id="ASN05131.1"/>
    </source>
</evidence>
<keyword evidence="1" id="KW-0378">Hydrolase</keyword>
<dbReference type="GO" id="GO:0071555">
    <property type="term" value="P:cell wall organization"/>
    <property type="evidence" value="ECO:0007669"/>
    <property type="project" value="UniProtKB-KW"/>
</dbReference>
<dbReference type="InterPro" id="IPR003646">
    <property type="entry name" value="SH3-like_bac-type"/>
</dbReference>
<feature type="chain" id="PRO_5038980376" evidence="3">
    <location>
        <begin position="22"/>
        <end position="354"/>
    </location>
</feature>
<dbReference type="PANTHER" id="PTHR30404">
    <property type="entry name" value="N-ACETYLMURAMOYL-L-ALANINE AMIDASE"/>
    <property type="match status" value="1"/>
</dbReference>
<name>A0A221MBW0_9BACI</name>
<dbReference type="SMART" id="SM00287">
    <property type="entry name" value="SH3b"/>
    <property type="match status" value="2"/>
</dbReference>
<dbReference type="PROSITE" id="PS51781">
    <property type="entry name" value="SH3B"/>
    <property type="match status" value="2"/>
</dbReference>
<proteinExistence type="predicted"/>
<dbReference type="KEGG" id="vne:CFK40_08950"/>